<feature type="non-terminal residue" evidence="1">
    <location>
        <position position="1"/>
    </location>
</feature>
<dbReference type="OrthoDB" id="447556at2759"/>
<name>A0A813HG04_POLGL</name>
<comment type="caution">
    <text evidence="1">The sequence shown here is derived from an EMBL/GenBank/DDBJ whole genome shotgun (WGS) entry which is preliminary data.</text>
</comment>
<dbReference type="Gene3D" id="2.60.120.260">
    <property type="entry name" value="Galactose-binding domain-like"/>
    <property type="match status" value="1"/>
</dbReference>
<dbReference type="AlphaFoldDB" id="A0A813HG04"/>
<proteinExistence type="predicted"/>
<sequence>ELDCPNAKWELDVIIGRYYARVFYSNPGHPGDTAGCFLGGVSADAGPLPSLEKVEIRLLVDVVDARLTFSGSKNTSCSSVSAIELISLPLSTQMWRLRAASAVSGRWRVHELQFHQDEDCGDPDLIKTQRSRVFSSGYMDNFPPTLASDGNEITAWLAACDGCAGGTSWIGAAFISIQTVRCLRIYQARETESLARTVALESWNGTTWTLSQIFKDNQGGVWGNFNSRWAAPPAGYRWRLKATGYLPSPLVVSELEFFNDTACTQKLPGFVIASP</sequence>
<evidence type="ECO:0000313" key="1">
    <source>
        <dbReference type="EMBL" id="CAE8636911.1"/>
    </source>
</evidence>
<dbReference type="EMBL" id="CAJNNV010031571">
    <property type="protein sequence ID" value="CAE8636911.1"/>
    <property type="molecule type" value="Genomic_DNA"/>
</dbReference>
<gene>
    <name evidence="1" type="ORF">PGLA1383_LOCUS52311</name>
</gene>
<feature type="non-terminal residue" evidence="1">
    <location>
        <position position="275"/>
    </location>
</feature>
<keyword evidence="2" id="KW-1185">Reference proteome</keyword>
<protein>
    <submittedName>
        <fullName evidence="1">Uncharacterized protein</fullName>
    </submittedName>
</protein>
<organism evidence="1 2">
    <name type="scientific">Polarella glacialis</name>
    <name type="common">Dinoflagellate</name>
    <dbReference type="NCBI Taxonomy" id="89957"/>
    <lineage>
        <taxon>Eukaryota</taxon>
        <taxon>Sar</taxon>
        <taxon>Alveolata</taxon>
        <taxon>Dinophyceae</taxon>
        <taxon>Suessiales</taxon>
        <taxon>Suessiaceae</taxon>
        <taxon>Polarella</taxon>
    </lineage>
</organism>
<accession>A0A813HG04</accession>
<evidence type="ECO:0000313" key="2">
    <source>
        <dbReference type="Proteomes" id="UP000654075"/>
    </source>
</evidence>
<reference evidence="1" key="1">
    <citation type="submission" date="2021-02" db="EMBL/GenBank/DDBJ databases">
        <authorList>
            <person name="Dougan E. K."/>
            <person name="Rhodes N."/>
            <person name="Thang M."/>
            <person name="Chan C."/>
        </authorList>
    </citation>
    <scope>NUCLEOTIDE SEQUENCE</scope>
</reference>
<dbReference type="Proteomes" id="UP000654075">
    <property type="component" value="Unassembled WGS sequence"/>
</dbReference>